<dbReference type="Gene3D" id="3.30.565.10">
    <property type="entry name" value="Histidine kinase-like ATPase, C-terminal domain"/>
    <property type="match status" value="1"/>
</dbReference>
<keyword evidence="7" id="KW-0067">ATP-binding</keyword>
<dbReference type="InterPro" id="IPR003594">
    <property type="entry name" value="HATPase_dom"/>
</dbReference>
<dbReference type="EC" id="2.7.13.3" evidence="2"/>
<keyword evidence="9" id="KW-0472">Membrane</keyword>
<name>A0ABQ4CCP7_9ACTN</name>
<accession>A0ABQ4CCP7</accession>
<keyword evidence="3" id="KW-0597">Phosphoprotein</keyword>
<keyword evidence="8" id="KW-0902">Two-component regulatory system</keyword>
<evidence type="ECO:0000256" key="4">
    <source>
        <dbReference type="ARBA" id="ARBA00022679"/>
    </source>
</evidence>
<keyword evidence="9" id="KW-0812">Transmembrane</keyword>
<dbReference type="SMART" id="SM00387">
    <property type="entry name" value="HATPase_c"/>
    <property type="match status" value="1"/>
</dbReference>
<dbReference type="InterPro" id="IPR036890">
    <property type="entry name" value="HATPase_C_sf"/>
</dbReference>
<dbReference type="Pfam" id="PF02518">
    <property type="entry name" value="HATPase_c"/>
    <property type="match status" value="1"/>
</dbReference>
<keyword evidence="5" id="KW-0547">Nucleotide-binding</keyword>
<dbReference type="CDD" id="cd16917">
    <property type="entry name" value="HATPase_UhpB-NarQ-NarX-like"/>
    <property type="match status" value="1"/>
</dbReference>
<dbReference type="SUPFAM" id="SSF55874">
    <property type="entry name" value="ATPase domain of HSP90 chaperone/DNA topoisomerase II/histidine kinase"/>
    <property type="match status" value="1"/>
</dbReference>
<proteinExistence type="predicted"/>
<feature type="transmembrane region" description="Helical" evidence="9">
    <location>
        <begin position="13"/>
        <end position="34"/>
    </location>
</feature>
<dbReference type="Proteomes" id="UP000624325">
    <property type="component" value="Unassembled WGS sequence"/>
</dbReference>
<dbReference type="InterPro" id="IPR050482">
    <property type="entry name" value="Sensor_HK_TwoCompSys"/>
</dbReference>
<evidence type="ECO:0000256" key="3">
    <source>
        <dbReference type="ARBA" id="ARBA00022553"/>
    </source>
</evidence>
<dbReference type="PANTHER" id="PTHR24421:SF10">
    <property type="entry name" value="NITRATE_NITRITE SENSOR PROTEIN NARQ"/>
    <property type="match status" value="1"/>
</dbReference>
<dbReference type="EMBL" id="BONC01000070">
    <property type="protein sequence ID" value="GIF60528.1"/>
    <property type="molecule type" value="Genomic_DNA"/>
</dbReference>
<dbReference type="Pfam" id="PF07730">
    <property type="entry name" value="HisKA_3"/>
    <property type="match status" value="1"/>
</dbReference>
<organism evidence="11 12">
    <name type="scientific">Asanoa iriomotensis</name>
    <dbReference type="NCBI Taxonomy" id="234613"/>
    <lineage>
        <taxon>Bacteria</taxon>
        <taxon>Bacillati</taxon>
        <taxon>Actinomycetota</taxon>
        <taxon>Actinomycetes</taxon>
        <taxon>Micromonosporales</taxon>
        <taxon>Micromonosporaceae</taxon>
        <taxon>Asanoa</taxon>
    </lineage>
</organism>
<reference evidence="11 12" key="1">
    <citation type="submission" date="2021-01" db="EMBL/GenBank/DDBJ databases">
        <title>Whole genome shotgun sequence of Asanoa iriomotensis NBRC 100142.</title>
        <authorList>
            <person name="Komaki H."/>
            <person name="Tamura T."/>
        </authorList>
    </citation>
    <scope>NUCLEOTIDE SEQUENCE [LARGE SCALE GENOMIC DNA]</scope>
    <source>
        <strain evidence="11 12">NBRC 100142</strain>
    </source>
</reference>
<feature type="transmembrane region" description="Helical" evidence="9">
    <location>
        <begin position="78"/>
        <end position="98"/>
    </location>
</feature>
<feature type="domain" description="Histidine kinase/HSP90-like ATPase" evidence="10">
    <location>
        <begin position="283"/>
        <end position="373"/>
    </location>
</feature>
<dbReference type="InterPro" id="IPR011712">
    <property type="entry name" value="Sig_transdc_His_kin_sub3_dim/P"/>
</dbReference>
<evidence type="ECO:0000313" key="12">
    <source>
        <dbReference type="Proteomes" id="UP000624325"/>
    </source>
</evidence>
<gene>
    <name evidence="11" type="ORF">Air01nite_66230</name>
</gene>
<evidence type="ECO:0000256" key="7">
    <source>
        <dbReference type="ARBA" id="ARBA00022840"/>
    </source>
</evidence>
<protein>
    <recommendedName>
        <fullName evidence="2">histidine kinase</fullName>
        <ecNumber evidence="2">2.7.13.3</ecNumber>
    </recommendedName>
</protein>
<dbReference type="PANTHER" id="PTHR24421">
    <property type="entry name" value="NITRATE/NITRITE SENSOR PROTEIN NARX-RELATED"/>
    <property type="match status" value="1"/>
</dbReference>
<evidence type="ECO:0000256" key="1">
    <source>
        <dbReference type="ARBA" id="ARBA00000085"/>
    </source>
</evidence>
<feature type="transmembrane region" description="Helical" evidence="9">
    <location>
        <begin position="46"/>
        <end position="72"/>
    </location>
</feature>
<feature type="transmembrane region" description="Helical" evidence="9">
    <location>
        <begin position="105"/>
        <end position="126"/>
    </location>
</feature>
<dbReference type="Gene3D" id="1.20.5.1930">
    <property type="match status" value="1"/>
</dbReference>
<dbReference type="RefSeq" id="WP_203707346.1">
    <property type="nucleotide sequence ID" value="NZ_BONC01000070.1"/>
</dbReference>
<evidence type="ECO:0000256" key="9">
    <source>
        <dbReference type="SAM" id="Phobius"/>
    </source>
</evidence>
<evidence type="ECO:0000256" key="6">
    <source>
        <dbReference type="ARBA" id="ARBA00022777"/>
    </source>
</evidence>
<keyword evidence="9" id="KW-1133">Transmembrane helix</keyword>
<evidence type="ECO:0000256" key="8">
    <source>
        <dbReference type="ARBA" id="ARBA00023012"/>
    </source>
</evidence>
<sequence length="373" mass="38614">MSATVAHRLPSPALSWVALAAYPFALALAIVSLNDPGTGPASVLPILALALPALLLSRWPLVGFTAMVFGVVGLAPMHVTGLVGGLQAVVLDVAVAYLAATRSRLAAAAAAVTALLAQVAAATIYLGGSRSYVNALIALLLGVVVAWLAGTAVRQRREYSAALLHRAAAEAVTKERLAIARDLHDQVAHSIGVIAIQAGVGRRVIDTQPDEARKALDTIETASRETLAGLRRTLVALRRSDAEPAATATAGLAELDRLVTATDAAGVRAMVRTEGEPRVLPPDVDLAAYRIIQEALTNVVRHAHVETCEILIGYAPEALRIEVTDAGRGGADTGTGYGLRGMRERVALFGGELVAGPLTEGGFQVSATLPLPS</sequence>
<comment type="catalytic activity">
    <reaction evidence="1">
        <text>ATP + protein L-histidine = ADP + protein N-phospho-L-histidine.</text>
        <dbReference type="EC" id="2.7.13.3"/>
    </reaction>
</comment>
<evidence type="ECO:0000313" key="11">
    <source>
        <dbReference type="EMBL" id="GIF60528.1"/>
    </source>
</evidence>
<keyword evidence="6" id="KW-0418">Kinase</keyword>
<comment type="caution">
    <text evidence="11">The sequence shown here is derived from an EMBL/GenBank/DDBJ whole genome shotgun (WGS) entry which is preliminary data.</text>
</comment>
<feature type="transmembrane region" description="Helical" evidence="9">
    <location>
        <begin position="132"/>
        <end position="153"/>
    </location>
</feature>
<evidence type="ECO:0000256" key="5">
    <source>
        <dbReference type="ARBA" id="ARBA00022741"/>
    </source>
</evidence>
<keyword evidence="4" id="KW-0808">Transferase</keyword>
<evidence type="ECO:0000256" key="2">
    <source>
        <dbReference type="ARBA" id="ARBA00012438"/>
    </source>
</evidence>
<evidence type="ECO:0000259" key="10">
    <source>
        <dbReference type="SMART" id="SM00387"/>
    </source>
</evidence>
<keyword evidence="12" id="KW-1185">Reference proteome</keyword>